<evidence type="ECO:0000313" key="2">
    <source>
        <dbReference type="Proteomes" id="UP000027616"/>
    </source>
</evidence>
<dbReference type="Proteomes" id="UP000027616">
    <property type="component" value="Chromosome I"/>
</dbReference>
<reference evidence="1 2" key="1">
    <citation type="journal article" date="2015" name="Genome Announc.">
        <title>Complete Genome Sequence of the Novel Leech Symbiont Mucinivorans hirudinis M3T.</title>
        <authorList>
            <person name="Nelson M.C."/>
            <person name="Bomar L."/>
            <person name="Graf J."/>
        </authorList>
    </citation>
    <scope>NUCLEOTIDE SEQUENCE [LARGE SCALE GENOMIC DNA]</scope>
    <source>
        <strain evidence="2">M3</strain>
    </source>
</reference>
<accession>A0A060R8T5</accession>
<keyword evidence="2" id="KW-1185">Reference proteome</keyword>
<dbReference type="EMBL" id="HG934468">
    <property type="protein sequence ID" value="CDN31971.1"/>
    <property type="molecule type" value="Genomic_DNA"/>
</dbReference>
<dbReference type="HOGENOM" id="CLU_3218790_0_0_10"/>
<evidence type="ECO:0000313" key="1">
    <source>
        <dbReference type="EMBL" id="CDN31971.1"/>
    </source>
</evidence>
<dbReference type="KEGG" id="rbc:BN938_1891"/>
<protein>
    <submittedName>
        <fullName evidence="1">Uncharacterized protein</fullName>
    </submittedName>
</protein>
<name>A0A060R8T5_9BACT</name>
<dbReference type="AlphaFoldDB" id="A0A060R8T5"/>
<organism evidence="1 2">
    <name type="scientific">Mucinivorans hirudinis</name>
    <dbReference type="NCBI Taxonomy" id="1433126"/>
    <lineage>
        <taxon>Bacteria</taxon>
        <taxon>Pseudomonadati</taxon>
        <taxon>Bacteroidota</taxon>
        <taxon>Bacteroidia</taxon>
        <taxon>Bacteroidales</taxon>
        <taxon>Rikenellaceae</taxon>
        <taxon>Mucinivorans</taxon>
    </lineage>
</organism>
<sequence>MHHLFSGRTANQKKRYYQYIYFLHSKKCGDIFFRDGAVCPTVNF</sequence>
<gene>
    <name evidence="1" type="ORF">BN938_1891</name>
</gene>
<proteinExistence type="predicted"/>